<name>A0ABQ8YA56_9EUKA</name>
<evidence type="ECO:0000259" key="3">
    <source>
        <dbReference type="PROSITE" id="PS50211"/>
    </source>
</evidence>
<feature type="compositionally biased region" description="Basic residues" evidence="2">
    <location>
        <begin position="187"/>
        <end position="215"/>
    </location>
</feature>
<evidence type="ECO:0000313" key="5">
    <source>
        <dbReference type="Proteomes" id="UP001150062"/>
    </source>
</evidence>
<feature type="region of interest" description="Disordered" evidence="2">
    <location>
        <begin position="436"/>
        <end position="470"/>
    </location>
</feature>
<dbReference type="Proteomes" id="UP001150062">
    <property type="component" value="Unassembled WGS sequence"/>
</dbReference>
<keyword evidence="5" id="KW-1185">Reference proteome</keyword>
<dbReference type="PANTHER" id="PTHR13677">
    <property type="entry name" value="LD41638P"/>
    <property type="match status" value="1"/>
</dbReference>
<evidence type="ECO:0000313" key="4">
    <source>
        <dbReference type="EMBL" id="KAJ6241701.1"/>
    </source>
</evidence>
<feature type="region of interest" description="Disordered" evidence="2">
    <location>
        <begin position="180"/>
        <end position="296"/>
    </location>
</feature>
<feature type="compositionally biased region" description="Low complexity" evidence="2">
    <location>
        <begin position="232"/>
        <end position="261"/>
    </location>
</feature>
<feature type="compositionally biased region" description="Low complexity" evidence="2">
    <location>
        <begin position="436"/>
        <end position="463"/>
    </location>
</feature>
<feature type="domain" description="UDENN" evidence="3">
    <location>
        <begin position="9"/>
        <end position="621"/>
    </location>
</feature>
<dbReference type="InterPro" id="IPR024224">
    <property type="entry name" value="DENND6"/>
</dbReference>
<reference evidence="4" key="1">
    <citation type="submission" date="2022-08" db="EMBL/GenBank/DDBJ databases">
        <title>Novel sulfate-reducing endosymbionts in the free-living metamonad Anaeramoeba.</title>
        <authorList>
            <person name="Jerlstrom-Hultqvist J."/>
            <person name="Cepicka I."/>
            <person name="Gallot-Lavallee L."/>
            <person name="Salas-Leiva D."/>
            <person name="Curtis B.A."/>
            <person name="Zahonova K."/>
            <person name="Pipaliya S."/>
            <person name="Dacks J."/>
            <person name="Roger A.J."/>
        </authorList>
    </citation>
    <scope>NUCLEOTIDE SEQUENCE</scope>
    <source>
        <strain evidence="4">Schooner1</strain>
    </source>
</reference>
<comment type="caution">
    <text evidence="4">The sequence shown here is derived from an EMBL/GenBank/DDBJ whole genome shotgun (WGS) entry which is preliminary data.</text>
</comment>
<protein>
    <recommendedName>
        <fullName evidence="3">UDENN domain-containing protein</fullName>
    </recommendedName>
</protein>
<feature type="compositionally biased region" description="Low complexity" evidence="2">
    <location>
        <begin position="283"/>
        <end position="294"/>
    </location>
</feature>
<dbReference type="PROSITE" id="PS50211">
    <property type="entry name" value="DENN"/>
    <property type="match status" value="1"/>
</dbReference>
<gene>
    <name evidence="4" type="ORF">M0813_00405</name>
</gene>
<accession>A0ABQ8YA56</accession>
<evidence type="ECO:0000256" key="2">
    <source>
        <dbReference type="SAM" id="MobiDB-lite"/>
    </source>
</evidence>
<dbReference type="EMBL" id="JAOAOG010000191">
    <property type="protein sequence ID" value="KAJ6241701.1"/>
    <property type="molecule type" value="Genomic_DNA"/>
</dbReference>
<dbReference type="PANTHER" id="PTHR13677:SF0">
    <property type="entry name" value="LD41638P"/>
    <property type="match status" value="1"/>
</dbReference>
<dbReference type="InterPro" id="IPR037516">
    <property type="entry name" value="Tripartite_DENN"/>
</dbReference>
<sequence length="708" mass="81207">METIDKWVVSFSLVTFDNTTGPKISLIYPKNIGYSKKGKSNIGFYSLPDSGFAKTCTLTYSFMIKTKAKPLYGYVYYSSKKDPTNKRNYTHKSIVLITSYEFQNLFSDLISCVGKYALEGSSPSSVFKKAYTEIQTTWPTSIRKGKRYLFPILGHSLSAIIPTRYVGSFRKRNNKIPIKLFTPLPSFKKRNAKKKNSNTNQKKKPSTPTNQKKKISTPTKSKLDPNKKPKLTKSNTKLTSTDSNSNTDRGIDSSSRSISSSPLIVSHDHKKKNSNHKNEKANNTKSSNPKNNNKGALIDKNISNALNRYVSICIPGFVGLETNLYLVFKGVLPSLTLLWQLMIMGENILLSSNSPQFSSQAVLGLGSLLFPIQFKGELYPYFTMNNTGFKSFASNGKAHATIIGTTNPFFSEKAFQHWTNKISVGNHQNTIKVQYNNRNSNSDSSTSNSNSNSDNSTNSGSNRSDTKSNSSKLIFKSPKIKFNKIKKKDLQFPEKVVSKIKPIIKFPSSFLKKLKKIDTTSDLDKQYTQKNISIRQFFWDLNMAFLTPLQQYFMSLVPLKRKTEPFSNSLVFKGFKEKEFLFKFLNMELQFEYKNRTKWVDIYKNFIHSSSFYFWYDTMKQSVLKKFQKRCKQAIFALDIAKKIKSLKNDEKVEFFRKILKRYRSSIRGTDQKLINVLKKYLIQIIDSLPKEFHENLYLEMENISKEK</sequence>
<comment type="similarity">
    <text evidence="1">Belongs to the DENND6 family.</text>
</comment>
<organism evidence="4 5">
    <name type="scientific">Anaeramoeba flamelloides</name>
    <dbReference type="NCBI Taxonomy" id="1746091"/>
    <lineage>
        <taxon>Eukaryota</taxon>
        <taxon>Metamonada</taxon>
        <taxon>Anaeramoebidae</taxon>
        <taxon>Anaeramoeba</taxon>
    </lineage>
</organism>
<proteinExistence type="inferred from homology"/>
<evidence type="ECO:0000256" key="1">
    <source>
        <dbReference type="ARBA" id="ARBA00007159"/>
    </source>
</evidence>